<comment type="caution">
    <text evidence="2">The sequence shown here is derived from an EMBL/GenBank/DDBJ whole genome shotgun (WGS) entry which is preliminary data.</text>
</comment>
<feature type="domain" description="Bbp19-like phage" evidence="1">
    <location>
        <begin position="38"/>
        <end position="107"/>
    </location>
</feature>
<sequence length="115" mass="12427">MAASHEIDGLAAMESTARAQRRRLITAAIGRREIILAYRRLMLNADGTLKDDAAAVLGDLAQIANLGAADMPQASDEQLRSQAASRAIVLHMFARIDMGGTELKKLAKKLRENGQ</sequence>
<keyword evidence="3" id="KW-1185">Reference proteome</keyword>
<evidence type="ECO:0000259" key="1">
    <source>
        <dbReference type="Pfam" id="PF25181"/>
    </source>
</evidence>
<organism evidence="2 3">
    <name type="scientific">Stakelama pacifica</name>
    <dbReference type="NCBI Taxonomy" id="517720"/>
    <lineage>
        <taxon>Bacteria</taxon>
        <taxon>Pseudomonadati</taxon>
        <taxon>Pseudomonadota</taxon>
        <taxon>Alphaproteobacteria</taxon>
        <taxon>Sphingomonadales</taxon>
        <taxon>Sphingomonadaceae</taxon>
        <taxon>Stakelama</taxon>
    </lineage>
</organism>
<dbReference type="EMBL" id="SNWD01000005">
    <property type="protein sequence ID" value="TDN82979.1"/>
    <property type="molecule type" value="Genomic_DNA"/>
</dbReference>
<dbReference type="AlphaFoldDB" id="A0A4R6FN02"/>
<evidence type="ECO:0000313" key="3">
    <source>
        <dbReference type="Proteomes" id="UP000295493"/>
    </source>
</evidence>
<accession>A0A4R6FN02</accession>
<dbReference type="InterPro" id="IPR057447">
    <property type="entry name" value="Bbp19-like_phage"/>
</dbReference>
<dbReference type="Pfam" id="PF25181">
    <property type="entry name" value="Phage_Bbp19"/>
    <property type="match status" value="1"/>
</dbReference>
<name>A0A4R6FN02_9SPHN</name>
<evidence type="ECO:0000313" key="2">
    <source>
        <dbReference type="EMBL" id="TDN82979.1"/>
    </source>
</evidence>
<dbReference type="RefSeq" id="WP_133495516.1">
    <property type="nucleotide sequence ID" value="NZ_BMLU01000005.1"/>
</dbReference>
<dbReference type="Proteomes" id="UP000295493">
    <property type="component" value="Unassembled WGS sequence"/>
</dbReference>
<reference evidence="2 3" key="1">
    <citation type="submission" date="2019-03" db="EMBL/GenBank/DDBJ databases">
        <title>Genomic Encyclopedia of Type Strains, Phase IV (KMG-IV): sequencing the most valuable type-strain genomes for metagenomic binning, comparative biology and taxonomic classification.</title>
        <authorList>
            <person name="Goeker M."/>
        </authorList>
    </citation>
    <scope>NUCLEOTIDE SEQUENCE [LARGE SCALE GENOMIC DNA]</scope>
    <source>
        <strain evidence="2 3">DSM 25059</strain>
    </source>
</reference>
<proteinExistence type="predicted"/>
<gene>
    <name evidence="2" type="ORF">EV664_105177</name>
</gene>
<protein>
    <recommendedName>
        <fullName evidence="1">Bbp19-like phage domain-containing protein</fullName>
    </recommendedName>
</protein>